<dbReference type="Ensembl" id="ENSUAMT00000005379.1">
    <property type="protein sequence ID" value="ENSUAMP00000004730.1"/>
    <property type="gene ID" value="ENSUAMG00000004305.1"/>
</dbReference>
<dbReference type="InterPro" id="IPR038962">
    <property type="entry name" value="TMEM158"/>
</dbReference>
<accession>A0A452QI43</accession>
<dbReference type="PANTHER" id="PTHR38324:SF1">
    <property type="entry name" value="TRANSMEMBRANE PROTEIN 158"/>
    <property type="match status" value="1"/>
</dbReference>
<name>A0A452QI43_URSAM</name>
<feature type="compositionally biased region" description="Pro residues" evidence="1">
    <location>
        <begin position="144"/>
        <end position="153"/>
    </location>
</feature>
<dbReference type="PANTHER" id="PTHR38324">
    <property type="entry name" value="TRANSMEMBRANE PROTEIN 158"/>
    <property type="match status" value="1"/>
</dbReference>
<dbReference type="OMA" id="SPRWFAC"/>
<sequence length="278" mass="28327">MLLPLAALLAAACPLRPARGLAATRRASRGRPQWPSVNASFSAGEQAGPAAAARASPGPPRPGPGRSSLARALGAARGLPVRPLLFSPTAHGTAAFFAAAFHRRGPNRCSSSTWGLGGPAAASRTWPLRGLRLVRGRRPGRLGEPPPPPPPGAPTRLPAYPAAEPRAAVAAGRAAALLLPGLQPGGSCQGERAAAEPQSPSSPRWFACFMTLGHRRVERGRPIWPCPSSPASLPNGMAAAPDHRSAAAAAAPAAVDPRAALRSERQVPAFAPKGGICS</sequence>
<feature type="region of interest" description="Disordered" evidence="1">
    <location>
        <begin position="137"/>
        <end position="159"/>
    </location>
</feature>
<dbReference type="GO" id="GO:0042277">
    <property type="term" value="F:peptide binding"/>
    <property type="evidence" value="ECO:0007669"/>
    <property type="project" value="TreeGrafter"/>
</dbReference>
<organism evidence="3 4">
    <name type="scientific">Ursus americanus</name>
    <name type="common">American black bear</name>
    <name type="synonym">Euarctos americanus</name>
    <dbReference type="NCBI Taxonomy" id="9643"/>
    <lineage>
        <taxon>Eukaryota</taxon>
        <taxon>Metazoa</taxon>
        <taxon>Chordata</taxon>
        <taxon>Craniata</taxon>
        <taxon>Vertebrata</taxon>
        <taxon>Euteleostomi</taxon>
        <taxon>Mammalia</taxon>
        <taxon>Eutheria</taxon>
        <taxon>Laurasiatheria</taxon>
        <taxon>Carnivora</taxon>
        <taxon>Caniformia</taxon>
        <taxon>Ursidae</taxon>
        <taxon>Ursus</taxon>
    </lineage>
</organism>
<feature type="compositionally biased region" description="Low complexity" evidence="1">
    <location>
        <begin position="47"/>
        <end position="56"/>
    </location>
</feature>
<evidence type="ECO:0000313" key="4">
    <source>
        <dbReference type="Proteomes" id="UP000291022"/>
    </source>
</evidence>
<reference evidence="3" key="3">
    <citation type="submission" date="2025-09" db="UniProtKB">
        <authorList>
            <consortium name="Ensembl"/>
        </authorList>
    </citation>
    <scope>IDENTIFICATION</scope>
</reference>
<evidence type="ECO:0000256" key="1">
    <source>
        <dbReference type="SAM" id="MobiDB-lite"/>
    </source>
</evidence>
<reference evidence="4" key="1">
    <citation type="submission" date="2016-06" db="EMBL/GenBank/DDBJ databases">
        <title>De novo assembly and RNA-Seq shows season-dependent expression and editing in black bear kidneys.</title>
        <authorList>
            <person name="Korstanje R."/>
            <person name="Srivastava A."/>
            <person name="Sarsani V.K."/>
            <person name="Sheehan S.M."/>
            <person name="Seger R.L."/>
            <person name="Barter M.E."/>
            <person name="Lindqvist C."/>
            <person name="Brody L.C."/>
            <person name="Mullikin J.C."/>
        </authorList>
    </citation>
    <scope>NUCLEOTIDE SEQUENCE [LARGE SCALE GENOMIC DNA]</scope>
</reference>
<keyword evidence="4" id="KW-1185">Reference proteome</keyword>
<proteinExistence type="predicted"/>
<evidence type="ECO:0000313" key="3">
    <source>
        <dbReference type="Ensembl" id="ENSUAMP00000004730.1"/>
    </source>
</evidence>
<dbReference type="STRING" id="9643.ENSUAMP00000004730"/>
<feature type="signal peptide" evidence="2">
    <location>
        <begin position="1"/>
        <end position="20"/>
    </location>
</feature>
<keyword evidence="2" id="KW-0732">Signal</keyword>
<evidence type="ECO:0000256" key="2">
    <source>
        <dbReference type="SAM" id="SignalP"/>
    </source>
</evidence>
<protein>
    <submittedName>
        <fullName evidence="3">Uncharacterized protein</fullName>
    </submittedName>
</protein>
<dbReference type="AlphaFoldDB" id="A0A452QI43"/>
<dbReference type="Proteomes" id="UP000291022">
    <property type="component" value="Unassembled WGS sequence"/>
</dbReference>
<feature type="chain" id="PRO_5019110434" evidence="2">
    <location>
        <begin position="21"/>
        <end position="278"/>
    </location>
</feature>
<feature type="region of interest" description="Disordered" evidence="1">
    <location>
        <begin position="24"/>
        <end position="69"/>
    </location>
</feature>
<reference evidence="3" key="2">
    <citation type="submission" date="2025-08" db="UniProtKB">
        <authorList>
            <consortium name="Ensembl"/>
        </authorList>
    </citation>
    <scope>IDENTIFICATION</scope>
</reference>